<dbReference type="RefSeq" id="WP_115003441.1">
    <property type="nucleotide sequence ID" value="NZ_UGHS01000004.1"/>
</dbReference>
<evidence type="ECO:0000313" key="1">
    <source>
        <dbReference type="EMBL" id="STO93842.1"/>
    </source>
</evidence>
<keyword evidence="2" id="KW-1185">Reference proteome</keyword>
<evidence type="ECO:0000313" key="2">
    <source>
        <dbReference type="Proteomes" id="UP000255264"/>
    </source>
</evidence>
<dbReference type="AlphaFoldDB" id="A0A377J0A3"/>
<gene>
    <name evidence="1" type="ORF">NCTC13335_01757</name>
</gene>
<dbReference type="Pfam" id="PF10139">
    <property type="entry name" value="Virul_Fac"/>
    <property type="match status" value="1"/>
</dbReference>
<dbReference type="PIRSF" id="PIRSF034586">
    <property type="entry name" value="Vir_effector_SfrC"/>
    <property type="match status" value="1"/>
</dbReference>
<protein>
    <submittedName>
        <fullName evidence="1">Bacterial virulence factor</fullName>
    </submittedName>
</protein>
<name>A0A377J0A3_9PAST</name>
<sequence length="893" mass="100482">MTDNQLTTSWDKVFQASQQAIDWVNDVRPNVARLNNEADGLILELRRLRNTAKRLGAVSSKPITAGFFGLSQAGKSFLISALAADQKGNLETIFDGQQLDFIKHVNPPGGGKEATGLVTRFTRSAKAAVSGYPLELRLFHEIEVAKILVNAYFNDFDKERVTYQLEQSRINEILKPLNAKLNAQRIKGVNEDDVVDLQDYAQESFGKSLSVLQANYWARAVAMAPRLNIEDRATLFSVLWAEIPELTQIYIRFAKTLFQLGNPERVYAPLTAVVKDNGSGGLSQADSIMNVDMLERLGTNRDEQIAVRPFIEEGLVGEPVSISLAELTALTAELVFPLINPTRVPAVETVDLLDFPGYRGRLAITSLSEVKEGNPVSQLILRGKVAYLFERYTDSQEMNILVVCTPSTKQSDVNSVGPVLERWINKTQGDNPIDRAKRKPGLLWAITMFDMRISSDLGKDEDMLKMSWGQGGLLKQTILERFGNYTWLNEWANGKPFDNVFLVRKPGFKVAFLDMDNTEELAINAKEAGQLNLLRSTFANDPDIQKHVAQPLEAWDAMMKLNDGGMQRISDYLKTIALPEVKTQRLTEQLNECIHHIVENRFSSWYQSEGAEEVNKKRQLAQMIVAEFSKKGLLVGEFLRCLQLPEETIRSLYFSDYEEILLNKDEEKTKAQESSTNTFDAGFGFGSEGFDLFAEPAPAVVEEKTVEKLVESRFAMAAFKSWIEHLRSVSSDQHLMQFFGFSKETVEGLVGELITGANRLHLQDKLSKVVFRNENAGSKRDQLAERQVFSINTEIADFIAWLDFVNQPLSQRPASRVMNERAIFENREVEKINGLPKLDDQTNNYTKNYLFDWFVAFGHFAEGNAGHSAGREIDQVSNTKLGTVLDLYRSAQC</sequence>
<proteinExistence type="predicted"/>
<reference evidence="1 2" key="1">
    <citation type="submission" date="2018-06" db="EMBL/GenBank/DDBJ databases">
        <authorList>
            <consortium name="Pathogen Informatics"/>
            <person name="Doyle S."/>
        </authorList>
    </citation>
    <scope>NUCLEOTIDE SEQUENCE [LARGE SCALE GENOMIC DNA]</scope>
    <source>
        <strain evidence="1 2">NCTC13335</strain>
    </source>
</reference>
<organism evidence="1 2">
    <name type="scientific">Haemophilus pittmaniae</name>
    <dbReference type="NCBI Taxonomy" id="249188"/>
    <lineage>
        <taxon>Bacteria</taxon>
        <taxon>Pseudomonadati</taxon>
        <taxon>Pseudomonadota</taxon>
        <taxon>Gammaproteobacteria</taxon>
        <taxon>Pasteurellales</taxon>
        <taxon>Pasteurellaceae</taxon>
        <taxon>Haemophilus</taxon>
    </lineage>
</organism>
<dbReference type="OrthoDB" id="1060501at2"/>
<dbReference type="InterPro" id="IPR017030">
    <property type="entry name" value="Vir_effector_SfrC"/>
</dbReference>
<accession>A0A377J0A3</accession>
<dbReference type="Proteomes" id="UP000255264">
    <property type="component" value="Unassembled WGS sequence"/>
</dbReference>
<dbReference type="EMBL" id="UGHS01000004">
    <property type="protein sequence ID" value="STO93842.1"/>
    <property type="molecule type" value="Genomic_DNA"/>
</dbReference>